<dbReference type="Pfam" id="PF13193">
    <property type="entry name" value="AMP-binding_C"/>
    <property type="match status" value="1"/>
</dbReference>
<dbReference type="InterPro" id="IPR042099">
    <property type="entry name" value="ANL_N_sf"/>
</dbReference>
<keyword evidence="2 5" id="KW-0436">Ligase</keyword>
<dbReference type="GO" id="GO:0006631">
    <property type="term" value="P:fatty acid metabolic process"/>
    <property type="evidence" value="ECO:0007669"/>
    <property type="project" value="TreeGrafter"/>
</dbReference>
<dbReference type="SUPFAM" id="SSF56801">
    <property type="entry name" value="Acetyl-CoA synthetase-like"/>
    <property type="match status" value="1"/>
</dbReference>
<dbReference type="PANTHER" id="PTHR43201">
    <property type="entry name" value="ACYL-COA SYNTHETASE"/>
    <property type="match status" value="1"/>
</dbReference>
<dbReference type="AlphaFoldDB" id="A0A2R8BLM0"/>
<dbReference type="Gene3D" id="3.30.300.30">
    <property type="match status" value="1"/>
</dbReference>
<dbReference type="PANTHER" id="PTHR43201:SF5">
    <property type="entry name" value="MEDIUM-CHAIN ACYL-COA LIGASE ACSF2, MITOCHONDRIAL"/>
    <property type="match status" value="1"/>
</dbReference>
<comment type="similarity">
    <text evidence="1">Belongs to the ATP-dependent AMP-binding enzyme family.</text>
</comment>
<dbReference type="InterPro" id="IPR020845">
    <property type="entry name" value="AMP-binding_CS"/>
</dbReference>
<dbReference type="Gene3D" id="3.40.50.12780">
    <property type="entry name" value="N-terminal domain of ligase-like"/>
    <property type="match status" value="1"/>
</dbReference>
<dbReference type="PROSITE" id="PS00455">
    <property type="entry name" value="AMP_BINDING"/>
    <property type="match status" value="1"/>
</dbReference>
<feature type="domain" description="AMP-dependent synthetase/ligase" evidence="3">
    <location>
        <begin position="119"/>
        <end position="296"/>
    </location>
</feature>
<dbReference type="GO" id="GO:0031956">
    <property type="term" value="F:medium-chain fatty acid-CoA ligase activity"/>
    <property type="evidence" value="ECO:0007669"/>
    <property type="project" value="TreeGrafter"/>
</dbReference>
<name>A0A2R8BLM0_9RHOB</name>
<dbReference type="GO" id="GO:0008756">
    <property type="term" value="F:o-succinylbenzoate-CoA ligase activity"/>
    <property type="evidence" value="ECO:0007669"/>
    <property type="project" value="UniProtKB-EC"/>
</dbReference>
<accession>A0A2R8BLM0</accession>
<proteinExistence type="inferred from homology"/>
<organism evidence="5 6">
    <name type="scientific">Albidovulum aquaemixtae</name>
    <dbReference type="NCBI Taxonomy" id="1542388"/>
    <lineage>
        <taxon>Bacteria</taxon>
        <taxon>Pseudomonadati</taxon>
        <taxon>Pseudomonadota</taxon>
        <taxon>Alphaproteobacteria</taxon>
        <taxon>Rhodobacterales</taxon>
        <taxon>Paracoccaceae</taxon>
        <taxon>Albidovulum</taxon>
    </lineage>
</organism>
<gene>
    <name evidence="5" type="primary">menE</name>
    <name evidence="5" type="ORF">DEA8626_03326</name>
</gene>
<sequence length="441" mass="46844">MTALVDQIAAPEIVGAGHKLVTRDALQAYTASRRVAETACVALSFNDPLLLVRALAALDGQVEAMLLLSGVLDRESTVKLMAQVGCDMLLTDRSELNGFDNALGFDLAIAEGRGAAGRTTKWLMTTSGTTGLPKVIPHTLQSLARSVYRFAPADAPTWGLLYDPTRFAGLQVTLQALIGGGRLVIANTHKPLAEQIQELINHGCTHLSATPTLWRRILMVPDHRKLQLKQVTLGGEIADQATLDALRAAFPDARVTHIYASTEAGVGFSVNDGKAGFPAAYLRVAPGGMKLKIVDNILWLRPPHTPPPNSPGIEVDADGFVRSGDLIAAETDRLLFLGRENGLINVGGVKVYPETVENVVKDIPGVALAQVTAKKSPITGTLVVAEVLLEASADPACVKQAILESCRAKLVREAVPAIVRFVQGFETNSAGKLVRNGGTPE</sequence>
<dbReference type="InterPro" id="IPR025110">
    <property type="entry name" value="AMP-bd_C"/>
</dbReference>
<evidence type="ECO:0000313" key="5">
    <source>
        <dbReference type="EMBL" id="SPH24276.1"/>
    </source>
</evidence>
<dbReference type="Proteomes" id="UP000244924">
    <property type="component" value="Unassembled WGS sequence"/>
</dbReference>
<dbReference type="InterPro" id="IPR045851">
    <property type="entry name" value="AMP-bd_C_sf"/>
</dbReference>
<evidence type="ECO:0000259" key="4">
    <source>
        <dbReference type="Pfam" id="PF13193"/>
    </source>
</evidence>
<dbReference type="RefSeq" id="WP_108854305.1">
    <property type="nucleotide sequence ID" value="NZ_OMOQ01000003.1"/>
</dbReference>
<evidence type="ECO:0000259" key="3">
    <source>
        <dbReference type="Pfam" id="PF00501"/>
    </source>
</evidence>
<keyword evidence="6" id="KW-1185">Reference proteome</keyword>
<dbReference type="CDD" id="cd04433">
    <property type="entry name" value="AFD_class_I"/>
    <property type="match status" value="1"/>
</dbReference>
<evidence type="ECO:0000256" key="1">
    <source>
        <dbReference type="ARBA" id="ARBA00006432"/>
    </source>
</evidence>
<dbReference type="OrthoDB" id="7055148at2"/>
<dbReference type="EC" id="6.2.1.26" evidence="5"/>
<evidence type="ECO:0000256" key="2">
    <source>
        <dbReference type="ARBA" id="ARBA00022598"/>
    </source>
</evidence>
<dbReference type="Pfam" id="PF00501">
    <property type="entry name" value="AMP-binding"/>
    <property type="match status" value="1"/>
</dbReference>
<reference evidence="5 6" key="1">
    <citation type="submission" date="2018-03" db="EMBL/GenBank/DDBJ databases">
        <authorList>
            <person name="Keele B.F."/>
        </authorList>
    </citation>
    <scope>NUCLEOTIDE SEQUENCE [LARGE SCALE GENOMIC DNA]</scope>
    <source>
        <strain evidence="5 6">CECT 8626</strain>
    </source>
</reference>
<protein>
    <submittedName>
        <fullName evidence="5">2-succinylbenzoate--CoA ligase</fullName>
        <ecNumber evidence="5">6.2.1.26</ecNumber>
    </submittedName>
</protein>
<evidence type="ECO:0000313" key="6">
    <source>
        <dbReference type="Proteomes" id="UP000244924"/>
    </source>
</evidence>
<feature type="domain" description="AMP-binding enzyme C-terminal" evidence="4">
    <location>
        <begin position="356"/>
        <end position="432"/>
    </location>
</feature>
<dbReference type="EMBL" id="OMOQ01000003">
    <property type="protein sequence ID" value="SPH24276.1"/>
    <property type="molecule type" value="Genomic_DNA"/>
</dbReference>
<dbReference type="InterPro" id="IPR000873">
    <property type="entry name" value="AMP-dep_synth/lig_dom"/>
</dbReference>